<gene>
    <name evidence="1" type="ORF">E6K80_07650</name>
</gene>
<name>A0A538U4C1_UNCEI</name>
<dbReference type="AlphaFoldDB" id="A0A538U4C1"/>
<accession>A0A538U4C1</accession>
<sequence length="142" mass="15417">MSRTRVSIVICFTALLLGATCHRQYVPALLDQPVTLRHGQWASFSRRPLQIAFLAIAQDSRCPKNVQCAQAGDAVVLFQAKSAESGFGSFMARLPGGAPTDSIPWATWGSYRLRLLSLEPYPEAGVVVDSSAFVATFIVEKS</sequence>
<dbReference type="EMBL" id="VBPA01000185">
    <property type="protein sequence ID" value="TMQ70723.1"/>
    <property type="molecule type" value="Genomic_DNA"/>
</dbReference>
<proteinExistence type="predicted"/>
<evidence type="ECO:0000313" key="2">
    <source>
        <dbReference type="Proteomes" id="UP000319836"/>
    </source>
</evidence>
<evidence type="ECO:0000313" key="1">
    <source>
        <dbReference type="EMBL" id="TMQ70723.1"/>
    </source>
</evidence>
<organism evidence="1 2">
    <name type="scientific">Eiseniibacteriota bacterium</name>
    <dbReference type="NCBI Taxonomy" id="2212470"/>
    <lineage>
        <taxon>Bacteria</taxon>
        <taxon>Candidatus Eiseniibacteriota</taxon>
    </lineage>
</organism>
<reference evidence="1 2" key="1">
    <citation type="journal article" date="2019" name="Nat. Microbiol.">
        <title>Mediterranean grassland soil C-N compound turnover is dependent on rainfall and depth, and is mediated by genomically divergent microorganisms.</title>
        <authorList>
            <person name="Diamond S."/>
            <person name="Andeer P.F."/>
            <person name="Li Z."/>
            <person name="Crits-Christoph A."/>
            <person name="Burstein D."/>
            <person name="Anantharaman K."/>
            <person name="Lane K.R."/>
            <person name="Thomas B.C."/>
            <person name="Pan C."/>
            <person name="Northen T.R."/>
            <person name="Banfield J.F."/>
        </authorList>
    </citation>
    <scope>NUCLEOTIDE SEQUENCE [LARGE SCALE GENOMIC DNA]</scope>
    <source>
        <strain evidence="1">WS_10</strain>
    </source>
</reference>
<comment type="caution">
    <text evidence="1">The sequence shown here is derived from an EMBL/GenBank/DDBJ whole genome shotgun (WGS) entry which is preliminary data.</text>
</comment>
<dbReference type="Proteomes" id="UP000319836">
    <property type="component" value="Unassembled WGS sequence"/>
</dbReference>
<protein>
    <submittedName>
        <fullName evidence="1">Uncharacterized protein</fullName>
    </submittedName>
</protein>